<gene>
    <name evidence="8" type="ORF">SAMN05216249_104119</name>
</gene>
<dbReference type="GO" id="GO:0005436">
    <property type="term" value="F:sodium:phosphate symporter activity"/>
    <property type="evidence" value="ECO:0007669"/>
    <property type="project" value="InterPro"/>
</dbReference>
<feature type="domain" description="PhoU" evidence="7">
    <location>
        <begin position="468"/>
        <end position="549"/>
    </location>
</feature>
<dbReference type="PANTHER" id="PTHR10010:SF46">
    <property type="entry name" value="SODIUM-DEPENDENT PHOSPHATE TRANSPORT PROTEIN 2B"/>
    <property type="match status" value="1"/>
</dbReference>
<dbReference type="EMBL" id="FOJY01000004">
    <property type="protein sequence ID" value="SFA88901.1"/>
    <property type="molecule type" value="Genomic_DNA"/>
</dbReference>
<dbReference type="Gene3D" id="1.20.58.220">
    <property type="entry name" value="Phosphate transport system protein phou homolog 2, domain 2"/>
    <property type="match status" value="1"/>
</dbReference>
<organism evidence="8 9">
    <name type="scientific">Acetitomaculum ruminis DSM 5522</name>
    <dbReference type="NCBI Taxonomy" id="1120918"/>
    <lineage>
        <taxon>Bacteria</taxon>
        <taxon>Bacillati</taxon>
        <taxon>Bacillota</taxon>
        <taxon>Clostridia</taxon>
        <taxon>Lachnospirales</taxon>
        <taxon>Lachnospiraceae</taxon>
        <taxon>Acetitomaculum</taxon>
    </lineage>
</organism>
<dbReference type="Pfam" id="PF01895">
    <property type="entry name" value="PhoU"/>
    <property type="match status" value="2"/>
</dbReference>
<feature type="transmembrane region" description="Helical" evidence="6">
    <location>
        <begin position="113"/>
        <end position="136"/>
    </location>
</feature>
<dbReference type="Proteomes" id="UP000198838">
    <property type="component" value="Unassembled WGS sequence"/>
</dbReference>
<name>A0A1I0WJU0_9FIRM</name>
<accession>A0A1I0WJU0</accession>
<dbReference type="GO" id="GO:0005886">
    <property type="term" value="C:plasma membrane"/>
    <property type="evidence" value="ECO:0007669"/>
    <property type="project" value="UniProtKB-SubCell"/>
</dbReference>
<feature type="transmembrane region" description="Helical" evidence="6">
    <location>
        <begin position="178"/>
        <end position="199"/>
    </location>
</feature>
<dbReference type="InterPro" id="IPR003841">
    <property type="entry name" value="Na/Pi_transpt"/>
</dbReference>
<keyword evidence="2" id="KW-1003">Cell membrane</keyword>
<dbReference type="STRING" id="1120918.SAMN05216249_104119"/>
<reference evidence="8 9" key="1">
    <citation type="submission" date="2016-10" db="EMBL/GenBank/DDBJ databases">
        <authorList>
            <person name="de Groot N.N."/>
        </authorList>
    </citation>
    <scope>NUCLEOTIDE SEQUENCE [LARGE SCALE GENOMIC DNA]</scope>
    <source>
        <strain evidence="8 9">DSM 5522</strain>
    </source>
</reference>
<evidence type="ECO:0000256" key="3">
    <source>
        <dbReference type="ARBA" id="ARBA00022692"/>
    </source>
</evidence>
<feature type="transmembrane region" description="Helical" evidence="6">
    <location>
        <begin position="257"/>
        <end position="274"/>
    </location>
</feature>
<evidence type="ECO:0000313" key="8">
    <source>
        <dbReference type="EMBL" id="SFA88901.1"/>
    </source>
</evidence>
<dbReference type="OrthoDB" id="9763003at2"/>
<evidence type="ECO:0000256" key="6">
    <source>
        <dbReference type="SAM" id="Phobius"/>
    </source>
</evidence>
<dbReference type="InterPro" id="IPR004633">
    <property type="entry name" value="NaPi_cotrn-rel/YqeW-like"/>
</dbReference>
<evidence type="ECO:0000256" key="4">
    <source>
        <dbReference type="ARBA" id="ARBA00022989"/>
    </source>
</evidence>
<dbReference type="NCBIfam" id="NF037997">
    <property type="entry name" value="Na_Pi_symport"/>
    <property type="match status" value="1"/>
</dbReference>
<feature type="transmembrane region" description="Helical" evidence="6">
    <location>
        <begin position="294"/>
        <end position="314"/>
    </location>
</feature>
<keyword evidence="5 6" id="KW-0472">Membrane</keyword>
<feature type="transmembrane region" description="Helical" evidence="6">
    <location>
        <begin position="86"/>
        <end position="107"/>
    </location>
</feature>
<dbReference type="InterPro" id="IPR038078">
    <property type="entry name" value="PhoU-like_sf"/>
</dbReference>
<keyword evidence="4 6" id="KW-1133">Transmembrane helix</keyword>
<dbReference type="SUPFAM" id="SSF109755">
    <property type="entry name" value="PhoU-like"/>
    <property type="match status" value="1"/>
</dbReference>
<evidence type="ECO:0000256" key="2">
    <source>
        <dbReference type="ARBA" id="ARBA00022475"/>
    </source>
</evidence>
<sequence length="593" mass="65454">MSIFSLFTFIGGLTLFLFGMNVMGDSLTRVSGGKLEYILEKLTSNTFKGVFLGLAVTAVIQSSSATTVMVVGFVNSGIMRLSQAVGIIMGANVGTTVTSWILSLTGIESDNFFISLLKPSSFAPVLGIIGMVLLMVAKNEKRKEVGKILVGFSVLMMGMDIMSDTMEPLKDVPEFTNILLMFSNPIFGMLVGMAVTAIIQSSSASVGILQALCSTGAVTYGATIPIIMGQNIGTCITALLSSVGTSKNAKRAAMVHLYFNVIGTLVFMVGFYAINSFMDFGFLKESASKSGIALIHSGFNIAATVLLLPFAGVLEKLAYLTVREDEKELAEKRQKEDRKLKALDPRFLETPGLALEHAQKAVQKMSYICYDSLEKALKTLDYYTQDLADEVWELEETVDRYEDKLGTYLLQISNKGLSEVESKELNVLLHCIGDIERIGDHAANIVKSAKEMEDKKQRMSEKANTEIKILGEACLEIFDLSIKAMKESDREIALEIEPLEETVDDLTDRIKDNHVERLRQGNCSIEMGFVLTDLTTNLERISDHCSNIGVTILETDVNSPGRHAYMDLVKQGEFSSFRERYEFYKQKYRIPDN</sequence>
<dbReference type="InterPro" id="IPR026022">
    <property type="entry name" value="PhoU_dom"/>
</dbReference>
<dbReference type="PANTHER" id="PTHR10010">
    <property type="entry name" value="SOLUTE CARRIER FAMILY 34 SODIUM PHOSPHATE , MEMBER 2-RELATED"/>
    <property type="match status" value="1"/>
</dbReference>
<dbReference type="AlphaFoldDB" id="A0A1I0WJU0"/>
<comment type="subcellular location">
    <subcellularLocation>
        <location evidence="1">Cell membrane</location>
        <topology evidence="1">Multi-pass membrane protein</topology>
    </subcellularLocation>
</comment>
<evidence type="ECO:0000256" key="5">
    <source>
        <dbReference type="ARBA" id="ARBA00023136"/>
    </source>
</evidence>
<dbReference type="GO" id="GO:0044341">
    <property type="term" value="P:sodium-dependent phosphate transport"/>
    <property type="evidence" value="ECO:0007669"/>
    <property type="project" value="InterPro"/>
</dbReference>
<dbReference type="NCBIfam" id="TIGR00704">
    <property type="entry name" value="NaPi_cotrn_rel"/>
    <property type="match status" value="1"/>
</dbReference>
<evidence type="ECO:0000256" key="1">
    <source>
        <dbReference type="ARBA" id="ARBA00004651"/>
    </source>
</evidence>
<feature type="transmembrane region" description="Helical" evidence="6">
    <location>
        <begin position="50"/>
        <end position="74"/>
    </location>
</feature>
<protein>
    <submittedName>
        <fullName evidence="8">Phosphate:Na+ symporter</fullName>
    </submittedName>
</protein>
<evidence type="ECO:0000313" key="9">
    <source>
        <dbReference type="Proteomes" id="UP000198838"/>
    </source>
</evidence>
<evidence type="ECO:0000259" key="7">
    <source>
        <dbReference type="Pfam" id="PF01895"/>
    </source>
</evidence>
<feature type="domain" description="PhoU" evidence="7">
    <location>
        <begin position="363"/>
        <end position="448"/>
    </location>
</feature>
<keyword evidence="3 6" id="KW-0812">Transmembrane</keyword>
<keyword evidence="9" id="KW-1185">Reference proteome</keyword>
<dbReference type="Pfam" id="PF02690">
    <property type="entry name" value="Na_Pi_cotrans"/>
    <property type="match status" value="2"/>
</dbReference>
<dbReference type="RefSeq" id="WP_092870860.1">
    <property type="nucleotide sequence ID" value="NZ_FOJY01000004.1"/>
</dbReference>
<proteinExistence type="predicted"/>